<proteinExistence type="predicted"/>
<sequence>MAAPPAAVLPLLVAGQAVHATDEAWVSPAAGGWAPTHILDGAVTVSAENVWRREASLTLHPDTDRSLVVPSGQRIRLRRTYHLPSGADVSCGLGVLRVTGYDHERDGAWTVTGRSLEYEVQRARFLTARIVAGRTVVDQIEALVREAVPDAAIASSATRDRYARPMTVEDDRWGAVDGTDESLARAIGARVWCDGVGAFRVTDLPAAGDSPVWIPDFGAAVVDARESSDEDGTYNVVVGRGNRPDDDGPVPFGLWWDDNPNSGTYVGDAVDALLRGTVSVQEIDGLPWGTRGFGASPYFLDSPQFSSDFEARMGATTFGQSQAGVLRRVELSCIPVPWLEPDDTIDVPTAAGHERHVIESYTLGVAASSGAPMSLQTREVAT</sequence>
<reference evidence="2 3" key="1">
    <citation type="submission" date="2020-08" db="EMBL/GenBank/DDBJ databases">
        <title>Genome sequence of Phycicoccus endophyticus JCM 31784T.</title>
        <authorList>
            <person name="Hyun D.-W."/>
            <person name="Bae J.-W."/>
        </authorList>
    </citation>
    <scope>NUCLEOTIDE SEQUENCE [LARGE SCALE GENOMIC DNA]</scope>
    <source>
        <strain evidence="2 3">JCM 31784</strain>
    </source>
</reference>
<dbReference type="KEGG" id="pei:H9L10_03505"/>
<evidence type="ECO:0000313" key="3">
    <source>
        <dbReference type="Proteomes" id="UP000515976"/>
    </source>
</evidence>
<evidence type="ECO:0000313" key="2">
    <source>
        <dbReference type="EMBL" id="QNN50135.1"/>
    </source>
</evidence>
<organism evidence="2 3">
    <name type="scientific">Phycicoccus endophyticus</name>
    <dbReference type="NCBI Taxonomy" id="1690220"/>
    <lineage>
        <taxon>Bacteria</taxon>
        <taxon>Bacillati</taxon>
        <taxon>Actinomycetota</taxon>
        <taxon>Actinomycetes</taxon>
        <taxon>Micrococcales</taxon>
        <taxon>Intrasporangiaceae</taxon>
        <taxon>Phycicoccus</taxon>
    </lineage>
</organism>
<feature type="domain" description="DUF5047" evidence="1">
    <location>
        <begin position="41"/>
        <end position="155"/>
    </location>
</feature>
<dbReference type="EMBL" id="CP060712">
    <property type="protein sequence ID" value="QNN50135.1"/>
    <property type="molecule type" value="Genomic_DNA"/>
</dbReference>
<accession>A0A7G9R3G0</accession>
<keyword evidence="3" id="KW-1185">Reference proteome</keyword>
<dbReference type="InterPro" id="IPR032490">
    <property type="entry name" value="DUF5047"/>
</dbReference>
<evidence type="ECO:0000259" key="1">
    <source>
        <dbReference type="Pfam" id="PF16466"/>
    </source>
</evidence>
<gene>
    <name evidence="2" type="ORF">H9L10_03505</name>
</gene>
<name>A0A7G9R3G0_9MICO</name>
<dbReference type="Proteomes" id="UP000515976">
    <property type="component" value="Chromosome"/>
</dbReference>
<protein>
    <submittedName>
        <fullName evidence="2">DUF5047 domain-containing protein</fullName>
    </submittedName>
</protein>
<dbReference type="RefSeq" id="WP_166102301.1">
    <property type="nucleotide sequence ID" value="NZ_BMMY01000002.1"/>
</dbReference>
<dbReference type="Pfam" id="PF16466">
    <property type="entry name" value="DUF5047"/>
    <property type="match status" value="1"/>
</dbReference>
<dbReference type="AlphaFoldDB" id="A0A7G9R3G0"/>